<feature type="region of interest" description="Disordered" evidence="1">
    <location>
        <begin position="478"/>
        <end position="533"/>
    </location>
</feature>
<dbReference type="InterPro" id="IPR047008">
    <property type="entry name" value="XRN1_SH3_sf"/>
</dbReference>
<comment type="caution">
    <text evidence="4">The sequence shown here is derived from an EMBL/GenBank/DDBJ whole genome shotgun (WGS) entry which is preliminary data.</text>
</comment>
<proteinExistence type="predicted"/>
<evidence type="ECO:0000313" key="5">
    <source>
        <dbReference type="Proteomes" id="UP000785679"/>
    </source>
</evidence>
<dbReference type="InterPro" id="IPR041106">
    <property type="entry name" value="XRN1_D2_D3"/>
</dbReference>
<dbReference type="AlphaFoldDB" id="A0A8J8SWW5"/>
<evidence type="ECO:0000259" key="2">
    <source>
        <dbReference type="Pfam" id="PF18129"/>
    </source>
</evidence>
<dbReference type="Pfam" id="PF18129">
    <property type="entry name" value="SH3_12"/>
    <property type="match status" value="1"/>
</dbReference>
<dbReference type="InterPro" id="IPR041385">
    <property type="entry name" value="SH3_12"/>
</dbReference>
<feature type="region of interest" description="Disordered" evidence="1">
    <location>
        <begin position="651"/>
        <end position="678"/>
    </location>
</feature>
<feature type="compositionally biased region" description="Basic and acidic residues" evidence="1">
    <location>
        <begin position="515"/>
        <end position="524"/>
    </location>
</feature>
<evidence type="ECO:0000259" key="3">
    <source>
        <dbReference type="Pfam" id="PF18334"/>
    </source>
</evidence>
<keyword evidence="5" id="KW-1185">Reference proteome</keyword>
<dbReference type="EMBL" id="RRYP01018394">
    <property type="protein sequence ID" value="TNV73655.1"/>
    <property type="molecule type" value="Genomic_DNA"/>
</dbReference>
<dbReference type="OrthoDB" id="372487at2759"/>
<accession>A0A8J8SWW5</accession>
<sequence length="678" mass="78240">MQKRQMYKLQDNGIMVDNPRVYVSIAKLKDVKYDSKQHYYYKIYETEPEYYPLTFTMRRRDPNHYLNMNTRCNQYIQSFKPERQVVCLNMQLFGVMGRVQNVDVARGNVKVEFDKEEEEAKIHDAFFGQRVLADQQLLQQQGKRYYSDVQIEQLLGLQKGFVNKLTGSYLLAYTDREKFEKQVVDLGLNIKNYAKKVHIPDYVRFVSDPDSVADHQYDEYSHNQHARGTRHVRKHFEYSQECFDTIAQYKELFKDVLEAMQKGLRINKAMLNIKDLFGKQVDEFNAVNRIKKLLAWIEESPLSHMPFVEMGFDALNESLIQTLDATHSEMQSDKYQSIKLKCKNNEYLQPSFLYQENFPYWSPPFSDKTVTDYRVGDRVLSINSSKREYVPFGLRGTVVGHTNDKVIILFDQQYLGGHNIHGHCQDLKGGNIDPNYLINLTQKFTQILKKNAALVMNFQEKNLQVGETPATPIVPVQQPKVKQEKHAHQPRYNPKPQTLTGDEKKPQYVAKQKHSGLEQKEEQKGGAGVDQTQAHHIDDDKEEEFQDLGQLQKQSSTFEQLKVDAPVFVPTFTPAEVPIVDQVPEDDDEEEDYQPVIESGFVPSAGGFQFDLPTQLPQSEGGAPLFQLNLDPNLIGNNDFNQLLTLMNQLNTQLQAPSGGEPNQEQQQQDPSNPSQDN</sequence>
<gene>
    <name evidence="4" type="ORF">FGO68_gene15840</name>
</gene>
<dbReference type="Proteomes" id="UP000785679">
    <property type="component" value="Unassembled WGS sequence"/>
</dbReference>
<protein>
    <submittedName>
        <fullName evidence="4">Uncharacterized protein</fullName>
    </submittedName>
</protein>
<name>A0A8J8SWW5_HALGN</name>
<dbReference type="Gene3D" id="2.30.30.750">
    <property type="match status" value="1"/>
</dbReference>
<organism evidence="4 5">
    <name type="scientific">Halteria grandinella</name>
    <dbReference type="NCBI Taxonomy" id="5974"/>
    <lineage>
        <taxon>Eukaryota</taxon>
        <taxon>Sar</taxon>
        <taxon>Alveolata</taxon>
        <taxon>Ciliophora</taxon>
        <taxon>Intramacronucleata</taxon>
        <taxon>Spirotrichea</taxon>
        <taxon>Stichotrichia</taxon>
        <taxon>Sporadotrichida</taxon>
        <taxon>Halteriidae</taxon>
        <taxon>Halteria</taxon>
    </lineage>
</organism>
<evidence type="ECO:0000313" key="4">
    <source>
        <dbReference type="EMBL" id="TNV73655.1"/>
    </source>
</evidence>
<feature type="domain" description="Exoribonuclease Xrn1 D2/D3" evidence="3">
    <location>
        <begin position="229"/>
        <end position="339"/>
    </location>
</feature>
<reference evidence="4" key="1">
    <citation type="submission" date="2019-06" db="EMBL/GenBank/DDBJ databases">
        <authorList>
            <person name="Zheng W."/>
        </authorList>
    </citation>
    <scope>NUCLEOTIDE SEQUENCE</scope>
    <source>
        <strain evidence="4">QDHG01</strain>
    </source>
</reference>
<feature type="domain" description="Exoribonuclease Xrn1 D2/D3" evidence="3">
    <location>
        <begin position="79"/>
        <end position="204"/>
    </location>
</feature>
<feature type="domain" description="5'-3' exoribonuclease 1 SH3-like" evidence="2">
    <location>
        <begin position="372"/>
        <end position="439"/>
    </location>
</feature>
<evidence type="ECO:0000256" key="1">
    <source>
        <dbReference type="SAM" id="MobiDB-lite"/>
    </source>
</evidence>
<dbReference type="Pfam" id="PF18334">
    <property type="entry name" value="XRN1_D2_D3"/>
    <property type="match status" value="2"/>
</dbReference>